<evidence type="ECO:0000313" key="1">
    <source>
        <dbReference type="EMBL" id="KAI9921056.1"/>
    </source>
</evidence>
<dbReference type="EMBL" id="CM047580">
    <property type="protein sequence ID" value="KAI9921056.1"/>
    <property type="molecule type" value="Genomic_DNA"/>
</dbReference>
<sequence>MQPSGEIQQPDYHYEYNDKYCQQVARGGAVGDRPLGLSMRPTIEVSDFYHPSPLPQHTPPQSSYHQTSRTPITISQFPYAQSSLEHKPFTAHPQQPSDYRFQTTPEANPEPIERSCDICQYPDPILVAPNCNHTFHSRCVHVWPMDACPACCAPLDQVSISPSIDMLARPEPRSGKWTRPEEKYIDEILREFDRQALPLAHGTPIRLVLAKLLNCSTMRLSKKFQKNALGKRTFRVAKPGKGEKALQFDPIDHVRRQRELSRLEQIFRQELVDQFRRENNTEDGAFFEAQNLRIAVQQFWVSNLLKFAVLVGQPVTGLDVSDAKKRKRALQLLRNGQFDELLSWHQHHPLSPANTASITPMPLVPGASSSDNRAVSTSWSTSTVVYSSSMLEQQQVNGSSIPVQLQQSDRPVKKLRTPEANVEVGRFGLLMDQSGAYPQYRRITSLGSSVLSIDYNEQFVRPAGYSPISEAKTGRQIGAGYAIVLQQQQQKQQMLPGLMGLDGIVHDHRNGLEQATVTRAGDACDSSQMAPWADLIENMSSVVNASAASSSSHDISQSNDSPMHSWPSIHMV</sequence>
<evidence type="ECO:0000313" key="2">
    <source>
        <dbReference type="Proteomes" id="UP001163321"/>
    </source>
</evidence>
<reference evidence="1 2" key="1">
    <citation type="journal article" date="2022" name="bioRxiv">
        <title>The genome of the oomycete Peronosclerospora sorghi, a cosmopolitan pathogen of maize and sorghum, is inflated with dispersed pseudogenes.</title>
        <authorList>
            <person name="Fletcher K."/>
            <person name="Martin F."/>
            <person name="Isakeit T."/>
            <person name="Cavanaugh K."/>
            <person name="Magill C."/>
            <person name="Michelmore R."/>
        </authorList>
    </citation>
    <scope>NUCLEOTIDE SEQUENCE [LARGE SCALE GENOMIC DNA]</scope>
    <source>
        <strain evidence="1">P6</strain>
    </source>
</reference>
<name>A0ACC0WRY2_9STRA</name>
<protein>
    <submittedName>
        <fullName evidence="1">Uncharacterized protein</fullName>
    </submittedName>
</protein>
<organism evidence="1 2">
    <name type="scientific">Peronosclerospora sorghi</name>
    <dbReference type="NCBI Taxonomy" id="230839"/>
    <lineage>
        <taxon>Eukaryota</taxon>
        <taxon>Sar</taxon>
        <taxon>Stramenopiles</taxon>
        <taxon>Oomycota</taxon>
        <taxon>Peronosporomycetes</taxon>
        <taxon>Peronosporales</taxon>
        <taxon>Peronosporaceae</taxon>
        <taxon>Peronosclerospora</taxon>
    </lineage>
</organism>
<proteinExistence type="predicted"/>
<gene>
    <name evidence="1" type="ORF">PsorP6_002446</name>
</gene>
<dbReference type="Proteomes" id="UP001163321">
    <property type="component" value="Chromosome 1"/>
</dbReference>
<comment type="caution">
    <text evidence="1">The sequence shown here is derived from an EMBL/GenBank/DDBJ whole genome shotgun (WGS) entry which is preliminary data.</text>
</comment>
<keyword evidence="2" id="KW-1185">Reference proteome</keyword>
<accession>A0ACC0WRY2</accession>